<sequence length="478" mass="50787">MRPSSRGLAAVVAALSATALLAPPAAATPTDTVHDYLQRHRESVGSPGLAYAVVRDDRVVAQDTFGTDGDGAPVTPRTAFLLGSVAKPFAGLAVAQLVEAGRLDVDAPVVDTLPWFRLGDREVSDRITTEHLLTHTSGISARDGVRFGDRFDNADGAVERAVRALAEAEPAGPPGGAFRYSSANYLVLGALVEQVSGASYADYLRQHVLAPLRMRDAVVDEAAARERIPPGHRLTFDRPWRFDPGYDESGVPYGYLGGSLTDLTNFAIAQLNGGTFAGTEVLSAEATARTHEGRVETSSGSYGYGWRTRDLDGVRTVHHSGATAGYMSSLVLVPEQDLAVIVLHNAHSMARDVQQYEAAFNVVRLLQGGTPHDVGADPVLAYGPWVLLGLAAVVIALLVRTALRKGPRSVLRTSIWCGAALLSAVAAGWILPRQFGAGLREVMLWAPDMAIGIIAVLVACALTLGTHLALWLRHIRTS</sequence>
<evidence type="ECO:0000256" key="3">
    <source>
        <dbReference type="SAM" id="Phobius"/>
    </source>
</evidence>
<organism evidence="6 7">
    <name type="scientific">Polymorphospora rubra</name>
    <dbReference type="NCBI Taxonomy" id="338584"/>
    <lineage>
        <taxon>Bacteria</taxon>
        <taxon>Bacillati</taxon>
        <taxon>Actinomycetota</taxon>
        <taxon>Actinomycetes</taxon>
        <taxon>Micromonosporales</taxon>
        <taxon>Micromonosporaceae</taxon>
        <taxon>Polymorphospora</taxon>
    </lineage>
</organism>
<evidence type="ECO:0000256" key="4">
    <source>
        <dbReference type="SAM" id="SignalP"/>
    </source>
</evidence>
<dbReference type="PANTHER" id="PTHR46825:SF11">
    <property type="entry name" value="PENICILLIN-BINDING PROTEIN 4"/>
    <property type="match status" value="1"/>
</dbReference>
<feature type="transmembrane region" description="Helical" evidence="3">
    <location>
        <begin position="411"/>
        <end position="431"/>
    </location>
</feature>
<gene>
    <name evidence="6" type="ORF">Prubr_44940</name>
</gene>
<keyword evidence="3" id="KW-1133">Transmembrane helix</keyword>
<dbReference type="KEGG" id="pry:Prubr_44940"/>
<dbReference type="GO" id="GO:0016020">
    <property type="term" value="C:membrane"/>
    <property type="evidence" value="ECO:0007669"/>
    <property type="project" value="UniProtKB-SubCell"/>
</dbReference>
<dbReference type="Gene3D" id="3.40.710.10">
    <property type="entry name" value="DD-peptidase/beta-lactamase superfamily"/>
    <property type="match status" value="1"/>
</dbReference>
<dbReference type="PANTHER" id="PTHR46825">
    <property type="entry name" value="D-ALANYL-D-ALANINE-CARBOXYPEPTIDASE/ENDOPEPTIDASE AMPH"/>
    <property type="match status" value="1"/>
</dbReference>
<keyword evidence="3" id="KW-0812">Transmembrane</keyword>
<dbReference type="InterPro" id="IPR012338">
    <property type="entry name" value="Beta-lactam/transpept-like"/>
</dbReference>
<keyword evidence="7" id="KW-1185">Reference proteome</keyword>
<protein>
    <submittedName>
        <fullName evidence="6">Penicillin-binding protein</fullName>
    </submittedName>
</protein>
<dbReference type="InterPro" id="IPR050491">
    <property type="entry name" value="AmpC-like"/>
</dbReference>
<keyword evidence="4" id="KW-0732">Signal</keyword>
<keyword evidence="2 3" id="KW-0472">Membrane</keyword>
<dbReference type="Proteomes" id="UP000680866">
    <property type="component" value="Chromosome"/>
</dbReference>
<evidence type="ECO:0000313" key="6">
    <source>
        <dbReference type="EMBL" id="BCJ67473.1"/>
    </source>
</evidence>
<feature type="signal peptide" evidence="4">
    <location>
        <begin position="1"/>
        <end position="27"/>
    </location>
</feature>
<feature type="domain" description="Beta-lactamase-related" evidence="5">
    <location>
        <begin position="36"/>
        <end position="352"/>
    </location>
</feature>
<evidence type="ECO:0000256" key="2">
    <source>
        <dbReference type="ARBA" id="ARBA00023136"/>
    </source>
</evidence>
<dbReference type="EMBL" id="AP023359">
    <property type="protein sequence ID" value="BCJ67473.1"/>
    <property type="molecule type" value="Genomic_DNA"/>
</dbReference>
<evidence type="ECO:0000256" key="1">
    <source>
        <dbReference type="ARBA" id="ARBA00004370"/>
    </source>
</evidence>
<reference evidence="6" key="1">
    <citation type="submission" date="2020-08" db="EMBL/GenBank/DDBJ databases">
        <title>Whole genome shotgun sequence of Polymorphospora rubra NBRC 101157.</title>
        <authorList>
            <person name="Komaki H."/>
            <person name="Tamura T."/>
        </authorList>
    </citation>
    <scope>NUCLEOTIDE SEQUENCE</scope>
    <source>
        <strain evidence="6">NBRC 101157</strain>
    </source>
</reference>
<dbReference type="SUPFAM" id="SSF56601">
    <property type="entry name" value="beta-lactamase/transpeptidase-like"/>
    <property type="match status" value="1"/>
</dbReference>
<dbReference type="RefSeq" id="WP_212816803.1">
    <property type="nucleotide sequence ID" value="NZ_AP023359.1"/>
</dbReference>
<name>A0A810N756_9ACTN</name>
<feature type="chain" id="PRO_5032362751" evidence="4">
    <location>
        <begin position="28"/>
        <end position="478"/>
    </location>
</feature>
<comment type="subcellular location">
    <subcellularLocation>
        <location evidence="1">Membrane</location>
    </subcellularLocation>
</comment>
<evidence type="ECO:0000259" key="5">
    <source>
        <dbReference type="Pfam" id="PF00144"/>
    </source>
</evidence>
<accession>A0A810N756</accession>
<feature type="transmembrane region" description="Helical" evidence="3">
    <location>
        <begin position="451"/>
        <end position="472"/>
    </location>
</feature>
<dbReference type="AlphaFoldDB" id="A0A810N756"/>
<evidence type="ECO:0000313" key="7">
    <source>
        <dbReference type="Proteomes" id="UP000680866"/>
    </source>
</evidence>
<proteinExistence type="predicted"/>
<feature type="transmembrane region" description="Helical" evidence="3">
    <location>
        <begin position="379"/>
        <end position="399"/>
    </location>
</feature>
<dbReference type="InterPro" id="IPR001466">
    <property type="entry name" value="Beta-lactam-related"/>
</dbReference>
<dbReference type="Pfam" id="PF00144">
    <property type="entry name" value="Beta-lactamase"/>
    <property type="match status" value="1"/>
</dbReference>